<protein>
    <recommendedName>
        <fullName evidence="3">TIR domain-containing protein</fullName>
    </recommendedName>
</protein>
<accession>A0ABT5BE55</accession>
<dbReference type="RefSeq" id="WP_272004157.1">
    <property type="nucleotide sequence ID" value="NZ_JAQNDN010000019.1"/>
</dbReference>
<dbReference type="EMBL" id="JAQNDN010000019">
    <property type="protein sequence ID" value="MDC0672437.1"/>
    <property type="molecule type" value="Genomic_DNA"/>
</dbReference>
<dbReference type="SUPFAM" id="SSF52200">
    <property type="entry name" value="Toll/Interleukin receptor TIR domain"/>
    <property type="match status" value="1"/>
</dbReference>
<organism evidence="1 2">
    <name type="scientific">Nannocystis radixulma</name>
    <dbReference type="NCBI Taxonomy" id="2995305"/>
    <lineage>
        <taxon>Bacteria</taxon>
        <taxon>Pseudomonadati</taxon>
        <taxon>Myxococcota</taxon>
        <taxon>Polyangia</taxon>
        <taxon>Nannocystales</taxon>
        <taxon>Nannocystaceae</taxon>
        <taxon>Nannocystis</taxon>
    </lineage>
</organism>
<dbReference type="Gene3D" id="3.40.50.10140">
    <property type="entry name" value="Toll/interleukin-1 receptor homology (TIR) domain"/>
    <property type="match status" value="1"/>
</dbReference>
<comment type="caution">
    <text evidence="1">The sequence shown here is derived from an EMBL/GenBank/DDBJ whole genome shotgun (WGS) entry which is preliminary data.</text>
</comment>
<evidence type="ECO:0000313" key="1">
    <source>
        <dbReference type="EMBL" id="MDC0672437.1"/>
    </source>
</evidence>
<gene>
    <name evidence="1" type="ORF">POL58_32105</name>
</gene>
<dbReference type="Proteomes" id="UP001217838">
    <property type="component" value="Unassembled WGS sequence"/>
</dbReference>
<name>A0ABT5BE55_9BACT</name>
<evidence type="ECO:0008006" key="3">
    <source>
        <dbReference type="Google" id="ProtNLM"/>
    </source>
</evidence>
<proteinExistence type="predicted"/>
<reference evidence="1 2" key="1">
    <citation type="submission" date="2022-11" db="EMBL/GenBank/DDBJ databases">
        <title>Minimal conservation of predation-associated metabolite biosynthetic gene clusters underscores biosynthetic potential of Myxococcota including descriptions for ten novel species: Archangium lansinium sp. nov., Myxococcus landrumus sp. nov., Nannocystis bai.</title>
        <authorList>
            <person name="Ahearne A."/>
            <person name="Stevens C."/>
            <person name="Dowd S."/>
        </authorList>
    </citation>
    <scope>NUCLEOTIDE SEQUENCE [LARGE SCALE GENOMIC DNA]</scope>
    <source>
        <strain evidence="1 2">NCELM</strain>
    </source>
</reference>
<evidence type="ECO:0000313" key="2">
    <source>
        <dbReference type="Proteomes" id="UP001217838"/>
    </source>
</evidence>
<sequence>MDTAVANQIKLLEEFSTRYKRYLQNNPQAEAQEENHRWLLRNVQAVQDAVDAAGNGGIRIRFPNGQLIDPFLVFLNLGHGYFAHIARAVHEAVERTIGYYEHRAQQGISTEESFEIQKPNPTAEPSMEHRSPAIFLSHAHCDKSIIREIVNFLKNSMVIHDSQIRCTSISGHKLEYGRSIDSLRQEIAGCKVFLQFLSSESQSRPNVIMELGAAWVSEKPLFILLGRNVPFHATGFVSNNHHLRVEDVDFNTDIKMFVNQIASLVECDLQSDPSRDRARDALVTAIESLPQVTNAEETSSPITKLRRKVQALIDSLDPGKSVVGHDIVSALNRHIATAKQLIPDIQVEPIENPRRGPGTTFGLSNLTPVEIRARAGELLAELT</sequence>
<keyword evidence="2" id="KW-1185">Reference proteome</keyword>
<dbReference type="InterPro" id="IPR035897">
    <property type="entry name" value="Toll_tir_struct_dom_sf"/>
</dbReference>